<dbReference type="InterPro" id="IPR045755">
    <property type="entry name" value="FtsL-like"/>
</dbReference>
<feature type="transmembrane region" description="Helical" evidence="2">
    <location>
        <begin position="20"/>
        <end position="40"/>
    </location>
</feature>
<dbReference type="RefSeq" id="WP_222579069.1">
    <property type="nucleotide sequence ID" value="NZ_JAHVHU010000005.1"/>
</dbReference>
<dbReference type="Pfam" id="PF19579">
    <property type="entry name" value="FtsL_2"/>
    <property type="match status" value="1"/>
</dbReference>
<evidence type="ECO:0008006" key="5">
    <source>
        <dbReference type="Google" id="ProtNLM"/>
    </source>
</evidence>
<feature type="coiled-coil region" evidence="1">
    <location>
        <begin position="41"/>
        <end position="68"/>
    </location>
</feature>
<keyword evidence="2" id="KW-1133">Transmembrane helix</keyword>
<evidence type="ECO:0000313" key="3">
    <source>
        <dbReference type="EMBL" id="MBY5957550.1"/>
    </source>
</evidence>
<comment type="caution">
    <text evidence="3">The sequence shown here is derived from an EMBL/GenBank/DDBJ whole genome shotgun (WGS) entry which is preliminary data.</text>
</comment>
<organism evidence="3 4">
    <name type="scientific">Membranihabitans marinus</name>
    <dbReference type="NCBI Taxonomy" id="1227546"/>
    <lineage>
        <taxon>Bacteria</taxon>
        <taxon>Pseudomonadati</taxon>
        <taxon>Bacteroidota</taxon>
        <taxon>Saprospiria</taxon>
        <taxon>Saprospirales</taxon>
        <taxon>Saprospiraceae</taxon>
        <taxon>Membranihabitans</taxon>
    </lineage>
</organism>
<evidence type="ECO:0000256" key="2">
    <source>
        <dbReference type="SAM" id="Phobius"/>
    </source>
</evidence>
<proteinExistence type="predicted"/>
<protein>
    <recommendedName>
        <fullName evidence="5">Cell division protein FtsL</fullName>
    </recommendedName>
</protein>
<reference evidence="3" key="1">
    <citation type="submission" date="2021-06" db="EMBL/GenBank/DDBJ databases">
        <title>44 bacteria genomes isolated from Dapeng, Shenzhen.</title>
        <authorList>
            <person name="Zheng W."/>
            <person name="Yu S."/>
            <person name="Huang Y."/>
        </authorList>
    </citation>
    <scope>NUCLEOTIDE SEQUENCE</scope>
    <source>
        <strain evidence="3">DP5N28-2</strain>
    </source>
</reference>
<evidence type="ECO:0000313" key="4">
    <source>
        <dbReference type="Proteomes" id="UP000753961"/>
    </source>
</evidence>
<dbReference type="Proteomes" id="UP000753961">
    <property type="component" value="Unassembled WGS sequence"/>
</dbReference>
<gene>
    <name evidence="3" type="ORF">KUV50_05345</name>
</gene>
<keyword evidence="4" id="KW-1185">Reference proteome</keyword>
<name>A0A953HSJ0_9BACT</name>
<keyword evidence="2" id="KW-0812">Transmembrane</keyword>
<dbReference type="AlphaFoldDB" id="A0A953HSJ0"/>
<accession>A0A953HSJ0</accession>
<keyword evidence="2" id="KW-0472">Membrane</keyword>
<dbReference type="EMBL" id="JAHVHU010000005">
    <property type="protein sequence ID" value="MBY5957550.1"/>
    <property type="molecule type" value="Genomic_DNA"/>
</dbReference>
<evidence type="ECO:0000256" key="1">
    <source>
        <dbReference type="SAM" id="Coils"/>
    </source>
</evidence>
<sequence>MKLKQRKISSKVVYEWLGNHTVYVLFLFVLSFVAIMNSHIAEQKIRKITHLKKEVKELNWKYLTLKAEWMSEASLSSLEGRLDENAIGKEGSKPVIIKSRKKR</sequence>
<keyword evidence="1" id="KW-0175">Coiled coil</keyword>